<evidence type="ECO:0000313" key="2">
    <source>
        <dbReference type="Proteomes" id="UP000256838"/>
    </source>
</evidence>
<dbReference type="PIRSF" id="PIRSF020565">
    <property type="entry name" value="3Ho_Ac_ACP_DH_prd"/>
    <property type="match status" value="1"/>
</dbReference>
<dbReference type="CDD" id="cd01289">
    <property type="entry name" value="FabA_like"/>
    <property type="match status" value="1"/>
</dbReference>
<sequence length="174" mass="18255">MTPTSTSTLPDSAVASCAGTCGTAFPPIDEVLPHRGTMRLVDEIAACCDDAVAVLASADRHAWYADAQGAMPAWLGIELMAQAIAAHVGLIAMRGGGRAKPGVLLGASRYEAHVPSFEPGARLRIEAKEVLKSEQGHGAYECTIAVDDRCLAQAVVKVFQPTDFHAFIEGSFTS</sequence>
<dbReference type="InterPro" id="IPR029069">
    <property type="entry name" value="HotDog_dom_sf"/>
</dbReference>
<protein>
    <submittedName>
        <fullName evidence="1">Beta-hydroxyacyl-ACP dehydratase</fullName>
    </submittedName>
</protein>
<dbReference type="OrthoDB" id="9800188at2"/>
<dbReference type="SUPFAM" id="SSF54637">
    <property type="entry name" value="Thioesterase/thiol ester dehydrase-isomerase"/>
    <property type="match status" value="1"/>
</dbReference>
<dbReference type="AlphaFoldDB" id="A0A3D8JSP9"/>
<reference evidence="1 2" key="1">
    <citation type="submission" date="2018-08" db="EMBL/GenBank/DDBJ databases">
        <title>Paraburkholderia sp. DHOM06 isolated from forest soil.</title>
        <authorList>
            <person name="Gao Z.-H."/>
            <person name="Qiu L.-H."/>
        </authorList>
    </citation>
    <scope>NUCLEOTIDE SEQUENCE [LARGE SCALE GENOMIC DNA]</scope>
    <source>
        <strain evidence="1 2">DHOM06</strain>
    </source>
</reference>
<name>A0A3D8JSP9_9BURK</name>
<dbReference type="InterPro" id="IPR016776">
    <property type="entry name" value="ApeP-like_dehydratase"/>
</dbReference>
<dbReference type="Pfam" id="PF22817">
    <property type="entry name" value="ApeP-like"/>
    <property type="match status" value="1"/>
</dbReference>
<comment type="caution">
    <text evidence="1">The sequence shown here is derived from an EMBL/GenBank/DDBJ whole genome shotgun (WGS) entry which is preliminary data.</text>
</comment>
<keyword evidence="2" id="KW-1185">Reference proteome</keyword>
<accession>A0A3D8JSP9</accession>
<organism evidence="1 2">
    <name type="scientific">Trinickia dinghuensis</name>
    <dbReference type="NCBI Taxonomy" id="2291023"/>
    <lineage>
        <taxon>Bacteria</taxon>
        <taxon>Pseudomonadati</taxon>
        <taxon>Pseudomonadota</taxon>
        <taxon>Betaproteobacteria</taxon>
        <taxon>Burkholderiales</taxon>
        <taxon>Burkholderiaceae</taxon>
        <taxon>Trinickia</taxon>
    </lineage>
</organism>
<gene>
    <name evidence="1" type="ORF">DWV00_27525</name>
</gene>
<dbReference type="Gene3D" id="3.10.129.10">
    <property type="entry name" value="Hotdog Thioesterase"/>
    <property type="match status" value="1"/>
</dbReference>
<evidence type="ECO:0000313" key="1">
    <source>
        <dbReference type="EMBL" id="RDU95755.1"/>
    </source>
</evidence>
<dbReference type="EMBL" id="QRGA01000018">
    <property type="protein sequence ID" value="RDU95755.1"/>
    <property type="molecule type" value="Genomic_DNA"/>
</dbReference>
<proteinExistence type="predicted"/>
<dbReference type="Proteomes" id="UP000256838">
    <property type="component" value="Unassembled WGS sequence"/>
</dbReference>